<protein>
    <submittedName>
        <fullName evidence="2">Unannotated protein</fullName>
    </submittedName>
</protein>
<sequence>MRIFFALVLDSPSSCIGTKRWGITLENHDPGPMVIQSAVRIAVSASIRAAGSTGITRSDSIRPLAVATSFWPRITIRPVDVLNVASISRGTAAIGKTRPITLRSEPTRSKPATGSSD</sequence>
<reference evidence="2" key="1">
    <citation type="submission" date="2020-05" db="EMBL/GenBank/DDBJ databases">
        <authorList>
            <person name="Chiriac C."/>
            <person name="Salcher M."/>
            <person name="Ghai R."/>
            <person name="Kavagutti S V."/>
        </authorList>
    </citation>
    <scope>NUCLEOTIDE SEQUENCE</scope>
</reference>
<evidence type="ECO:0000256" key="1">
    <source>
        <dbReference type="SAM" id="MobiDB-lite"/>
    </source>
</evidence>
<accession>A0A6J7W7C7</accession>
<name>A0A6J7W7C7_9ZZZZ</name>
<dbReference type="EMBL" id="CAFBRZ010000074">
    <property type="protein sequence ID" value="CAB5158403.1"/>
    <property type="molecule type" value="Genomic_DNA"/>
</dbReference>
<feature type="region of interest" description="Disordered" evidence="1">
    <location>
        <begin position="96"/>
        <end position="117"/>
    </location>
</feature>
<organism evidence="2">
    <name type="scientific">freshwater metagenome</name>
    <dbReference type="NCBI Taxonomy" id="449393"/>
    <lineage>
        <taxon>unclassified sequences</taxon>
        <taxon>metagenomes</taxon>
        <taxon>ecological metagenomes</taxon>
    </lineage>
</organism>
<dbReference type="AlphaFoldDB" id="A0A6J7W7C7"/>
<evidence type="ECO:0000313" key="2">
    <source>
        <dbReference type="EMBL" id="CAB5158403.1"/>
    </source>
</evidence>
<proteinExistence type="predicted"/>
<gene>
    <name evidence="2" type="ORF">UFOPK4444_01127</name>
</gene>